<feature type="compositionally biased region" description="Basic and acidic residues" evidence="10">
    <location>
        <begin position="813"/>
        <end position="825"/>
    </location>
</feature>
<feature type="compositionally biased region" description="Polar residues" evidence="10">
    <location>
        <begin position="731"/>
        <end position="758"/>
    </location>
</feature>
<evidence type="ECO:0000256" key="3">
    <source>
        <dbReference type="ARBA" id="ARBA00022692"/>
    </source>
</evidence>
<dbReference type="Pfam" id="PF25562">
    <property type="entry name" value="CNBH_CNNM2_C"/>
    <property type="match status" value="1"/>
</dbReference>
<evidence type="ECO:0000259" key="13">
    <source>
        <dbReference type="PROSITE" id="PS51371"/>
    </source>
</evidence>
<feature type="domain" description="CBS" evidence="13">
    <location>
        <begin position="324"/>
        <end position="386"/>
    </location>
</feature>
<keyword evidence="4" id="KW-0677">Repeat</keyword>
<dbReference type="InterPro" id="IPR046342">
    <property type="entry name" value="CBS_dom_sf"/>
</dbReference>
<name>A0A3S3SQ56_9ACAR</name>
<keyword evidence="7 9" id="KW-0472">Membrane</keyword>
<dbReference type="PROSITE" id="PS51371">
    <property type="entry name" value="CBS"/>
    <property type="match status" value="2"/>
</dbReference>
<feature type="domain" description="Cyclic nucleotide-binding" evidence="12">
    <location>
        <begin position="529"/>
        <end position="604"/>
    </location>
</feature>
<dbReference type="GO" id="GO:0010960">
    <property type="term" value="P:magnesium ion homeostasis"/>
    <property type="evidence" value="ECO:0007669"/>
    <property type="project" value="InterPro"/>
</dbReference>
<dbReference type="InterPro" id="IPR000644">
    <property type="entry name" value="CBS_dom"/>
</dbReference>
<dbReference type="GO" id="GO:1905941">
    <property type="term" value="P:positive regulation of gonad development"/>
    <property type="evidence" value="ECO:0007669"/>
    <property type="project" value="UniProtKB-ARBA"/>
</dbReference>
<dbReference type="InterPro" id="IPR000595">
    <property type="entry name" value="cNMP-bd_dom"/>
</dbReference>
<keyword evidence="3 9" id="KW-0812">Transmembrane</keyword>
<dbReference type="InterPro" id="IPR044751">
    <property type="entry name" value="Ion_transp-like_CBS"/>
</dbReference>
<feature type="domain" description="CBS" evidence="13">
    <location>
        <begin position="395"/>
        <end position="463"/>
    </location>
</feature>
<dbReference type="InterPro" id="IPR002550">
    <property type="entry name" value="CNNM"/>
</dbReference>
<dbReference type="GO" id="GO:0016323">
    <property type="term" value="C:basolateral plasma membrane"/>
    <property type="evidence" value="ECO:0007669"/>
    <property type="project" value="UniProtKB-SubCell"/>
</dbReference>
<feature type="transmembrane region" description="Helical" evidence="11">
    <location>
        <begin position="215"/>
        <end position="233"/>
    </location>
</feature>
<evidence type="ECO:0000256" key="8">
    <source>
        <dbReference type="PROSITE-ProRule" id="PRU00703"/>
    </source>
</evidence>
<keyword evidence="5 9" id="KW-1133">Transmembrane helix</keyword>
<protein>
    <submittedName>
        <fullName evidence="15">Metal transporter CNNM4-like protein</fullName>
    </submittedName>
</protein>
<dbReference type="GO" id="GO:0022857">
    <property type="term" value="F:transmembrane transporter activity"/>
    <property type="evidence" value="ECO:0007669"/>
    <property type="project" value="TreeGrafter"/>
</dbReference>
<organism evidence="15 16">
    <name type="scientific">Dinothrombium tinctorium</name>
    <dbReference type="NCBI Taxonomy" id="1965070"/>
    <lineage>
        <taxon>Eukaryota</taxon>
        <taxon>Metazoa</taxon>
        <taxon>Ecdysozoa</taxon>
        <taxon>Arthropoda</taxon>
        <taxon>Chelicerata</taxon>
        <taxon>Arachnida</taxon>
        <taxon>Acari</taxon>
        <taxon>Acariformes</taxon>
        <taxon>Trombidiformes</taxon>
        <taxon>Prostigmata</taxon>
        <taxon>Anystina</taxon>
        <taxon>Parasitengona</taxon>
        <taxon>Trombidioidea</taxon>
        <taxon>Trombidiidae</taxon>
        <taxon>Dinothrombium</taxon>
    </lineage>
</organism>
<evidence type="ECO:0000313" key="16">
    <source>
        <dbReference type="Proteomes" id="UP000285301"/>
    </source>
</evidence>
<dbReference type="Proteomes" id="UP000285301">
    <property type="component" value="Unassembled WGS sequence"/>
</dbReference>
<dbReference type="PANTHER" id="PTHR12064">
    <property type="entry name" value="METAL TRANSPORTER CNNM"/>
    <property type="match status" value="1"/>
</dbReference>
<dbReference type="GO" id="GO:0032026">
    <property type="term" value="P:response to magnesium ion"/>
    <property type="evidence" value="ECO:0007669"/>
    <property type="project" value="UniProtKB-ARBA"/>
</dbReference>
<dbReference type="Gene3D" id="3.10.580.10">
    <property type="entry name" value="CBS-domain"/>
    <property type="match status" value="1"/>
</dbReference>
<gene>
    <name evidence="15" type="ORF">B4U79_12017</name>
</gene>
<dbReference type="SUPFAM" id="SSF54631">
    <property type="entry name" value="CBS-domain pair"/>
    <property type="match status" value="1"/>
</dbReference>
<dbReference type="GO" id="GO:0008340">
    <property type="term" value="P:determination of adult lifespan"/>
    <property type="evidence" value="ECO:0007669"/>
    <property type="project" value="UniProtKB-ARBA"/>
</dbReference>
<keyword evidence="16" id="KW-1185">Reference proteome</keyword>
<evidence type="ECO:0000256" key="6">
    <source>
        <dbReference type="ARBA" id="ARBA00023122"/>
    </source>
</evidence>
<dbReference type="CDD" id="cd04590">
    <property type="entry name" value="CBS_pair_CorC_HlyC_assoc"/>
    <property type="match status" value="1"/>
</dbReference>
<feature type="transmembrane region" description="Helical" evidence="11">
    <location>
        <begin position="189"/>
        <end position="209"/>
    </location>
</feature>
<dbReference type="GO" id="GO:0040018">
    <property type="term" value="P:positive regulation of multicellular organism growth"/>
    <property type="evidence" value="ECO:0007669"/>
    <property type="project" value="UniProtKB-ARBA"/>
</dbReference>
<comment type="subcellular location">
    <subcellularLocation>
        <location evidence="1">Basolateral cell membrane</location>
        <topology evidence="1">Multi-pass membrane protein</topology>
    </subcellularLocation>
</comment>
<dbReference type="InterPro" id="IPR018490">
    <property type="entry name" value="cNMP-bd_dom_sf"/>
</dbReference>
<evidence type="ECO:0000256" key="9">
    <source>
        <dbReference type="PROSITE-ProRule" id="PRU01193"/>
    </source>
</evidence>
<comment type="caution">
    <text evidence="15">The sequence shown here is derived from an EMBL/GenBank/DDBJ whole genome shotgun (WGS) entry which is preliminary data.</text>
</comment>
<sequence>MRAGVDANSWSKRSIYGIKADGEKVSLDSTGSIVLVAGTQTVFHFFGESNAVTLTFTKKRLEVGGNCTVADHSGVYMTSPAGDGVTTATDISLPAYKGYYYVCVFKDNRWIHQGSDPWLRVRVNAPVLPIPVQIVLIFILLTLSGLFSGLNLGLMALDKNELQVISRCGTDEEKRYANTIQPVRKRGNYLLCSLLLGNVLVNSSLTIILDDLTSGLIAVIGSTLSIVIFGEIIPQAICSRHGLAVGARTIYLTYLFMILTFPLSYPISKLLDRILGDEIGNVYDRERLMEYIKVTKTYNKLEEDEVNIISGALALKTKTVGEVMTRLEDVFMLPETAVLDFQTVSEIQRQGYSRIPVYRNNERRDIIGLLHAKDLAFVDPDDVPPTPLKTIIDYYKHPLIHVFEDDTLNNVLNNFKQGKSHMAFVVKIYGESDVDVDPYHEITGIVTLEDVIEEILQAEIVDETDVITDNRRKQRRKEIQTRQDFSDFAKIGEGHEGRSYVSPQMALATFQYLSTAVEPFGRQYISQVVLRRLIAQKVYYHVKIEDSDVVNQAQTLLYTAGKPADYFIMILEGRVKVIVGKECLEFESGPFTYFGVAALKIAEPIHKTSSGYSVSSSDVTQNVARPPSPDFSLNRSPSTSIQPQLQSTFTPDYTVRIVESTLYMKIPRKVYIAAYHASLLQKHKDLSQDDEKFREEVDTVFTCSLIERSTTPEVKHQHAIGPLPKERKTSKISSNHVSALSRDSSPTRLSSPQASLAVSSGHIHHRSSPSSGDSTVKLLGNGASFSSPFAGDRSSASSNEIILQNRSLPSSPDPEKKTYSHDSLRRSSKGSLNEVAHLINS</sequence>
<dbReference type="EMBL" id="NCKU01000076">
    <property type="protein sequence ID" value="RWS17424.1"/>
    <property type="molecule type" value="Genomic_DNA"/>
</dbReference>
<dbReference type="FunFam" id="3.10.580.10:FF:000006">
    <property type="entry name" value="DUF21 and CBS domain protein"/>
    <property type="match status" value="1"/>
</dbReference>
<evidence type="ECO:0000256" key="7">
    <source>
        <dbReference type="ARBA" id="ARBA00023136"/>
    </source>
</evidence>
<dbReference type="SUPFAM" id="SSF51206">
    <property type="entry name" value="cAMP-binding domain-like"/>
    <property type="match status" value="1"/>
</dbReference>
<accession>A0A3S3SQ56</accession>
<keyword evidence="6 8" id="KW-0129">CBS domain</keyword>
<dbReference type="PROSITE" id="PS50042">
    <property type="entry name" value="CNMP_BINDING_3"/>
    <property type="match status" value="1"/>
</dbReference>
<dbReference type="PANTHER" id="PTHR12064:SF94">
    <property type="entry name" value="UNEXTENDED PROTEIN"/>
    <property type="match status" value="1"/>
</dbReference>
<comment type="similarity">
    <text evidence="2">Belongs to the ACDP family.</text>
</comment>
<evidence type="ECO:0000259" key="12">
    <source>
        <dbReference type="PROSITE" id="PS50042"/>
    </source>
</evidence>
<feature type="domain" description="CNNM transmembrane" evidence="14">
    <location>
        <begin position="126"/>
        <end position="305"/>
    </location>
</feature>
<evidence type="ECO:0000256" key="4">
    <source>
        <dbReference type="ARBA" id="ARBA00022737"/>
    </source>
</evidence>
<feature type="transmembrane region" description="Helical" evidence="11">
    <location>
        <begin position="134"/>
        <end position="157"/>
    </location>
</feature>
<evidence type="ECO:0000256" key="2">
    <source>
        <dbReference type="ARBA" id="ARBA00010484"/>
    </source>
</evidence>
<evidence type="ECO:0000256" key="5">
    <source>
        <dbReference type="ARBA" id="ARBA00022989"/>
    </source>
</evidence>
<evidence type="ECO:0000313" key="15">
    <source>
        <dbReference type="EMBL" id="RWS17424.1"/>
    </source>
</evidence>
<evidence type="ECO:0000256" key="10">
    <source>
        <dbReference type="SAM" id="MobiDB-lite"/>
    </source>
</evidence>
<dbReference type="AlphaFoldDB" id="A0A3S3SQ56"/>
<dbReference type="PROSITE" id="PS51846">
    <property type="entry name" value="CNNM"/>
    <property type="match status" value="1"/>
</dbReference>
<dbReference type="InterPro" id="IPR045095">
    <property type="entry name" value="ACDP"/>
</dbReference>
<evidence type="ECO:0000256" key="1">
    <source>
        <dbReference type="ARBA" id="ARBA00004554"/>
    </source>
</evidence>
<feature type="transmembrane region" description="Helical" evidence="11">
    <location>
        <begin position="245"/>
        <end position="265"/>
    </location>
</feature>
<feature type="region of interest" description="Disordered" evidence="10">
    <location>
        <begin position="711"/>
        <end position="775"/>
    </location>
</feature>
<reference evidence="15 16" key="1">
    <citation type="journal article" date="2018" name="Gigascience">
        <title>Genomes of trombidid mites reveal novel predicted allergens and laterally-transferred genes associated with secondary metabolism.</title>
        <authorList>
            <person name="Dong X."/>
            <person name="Chaisiri K."/>
            <person name="Xia D."/>
            <person name="Armstrong S.D."/>
            <person name="Fang Y."/>
            <person name="Donnelly M.J."/>
            <person name="Kadowaki T."/>
            <person name="McGarry J.W."/>
            <person name="Darby A.C."/>
            <person name="Makepeace B.L."/>
        </authorList>
    </citation>
    <scope>NUCLEOTIDE SEQUENCE [LARGE SCALE GENOMIC DNA]</scope>
    <source>
        <strain evidence="15">UoL-WK</strain>
    </source>
</reference>
<dbReference type="GO" id="GO:0015693">
    <property type="term" value="P:magnesium ion transport"/>
    <property type="evidence" value="ECO:0007669"/>
    <property type="project" value="UniProtKB-ARBA"/>
</dbReference>
<evidence type="ECO:0000256" key="11">
    <source>
        <dbReference type="SAM" id="Phobius"/>
    </source>
</evidence>
<dbReference type="Pfam" id="PF00571">
    <property type="entry name" value="CBS"/>
    <property type="match status" value="2"/>
</dbReference>
<feature type="region of interest" description="Disordered" evidence="10">
    <location>
        <begin position="611"/>
        <end position="645"/>
    </location>
</feature>
<proteinExistence type="inferred from homology"/>
<dbReference type="Pfam" id="PF01595">
    <property type="entry name" value="CNNM"/>
    <property type="match status" value="1"/>
</dbReference>
<dbReference type="STRING" id="1965070.A0A3S3SQ56"/>
<dbReference type="OrthoDB" id="5353557at2759"/>
<feature type="region of interest" description="Disordered" evidence="10">
    <location>
        <begin position="788"/>
        <end position="832"/>
    </location>
</feature>
<feature type="compositionally biased region" description="Polar residues" evidence="10">
    <location>
        <begin position="794"/>
        <end position="810"/>
    </location>
</feature>
<evidence type="ECO:0000259" key="14">
    <source>
        <dbReference type="PROSITE" id="PS51846"/>
    </source>
</evidence>
<feature type="compositionally biased region" description="Polar residues" evidence="10">
    <location>
        <begin position="631"/>
        <end position="645"/>
    </location>
</feature>